<dbReference type="GO" id="GO:0007420">
    <property type="term" value="P:brain development"/>
    <property type="evidence" value="ECO:0007669"/>
    <property type="project" value="TreeGrafter"/>
</dbReference>
<evidence type="ECO:0000256" key="5">
    <source>
        <dbReference type="ARBA" id="ARBA00022737"/>
    </source>
</evidence>
<feature type="domain" description="Ig-like" evidence="14">
    <location>
        <begin position="329"/>
        <end position="414"/>
    </location>
</feature>
<keyword evidence="7 13" id="KW-1133">Transmembrane helix</keyword>
<dbReference type="Pfam" id="PF13927">
    <property type="entry name" value="Ig_3"/>
    <property type="match status" value="4"/>
</dbReference>
<sequence>RVMEMLLSTKGITICLFFFVLSLAAAIEIPLSVVQLPTITEQSHTQVAYPFDEDFTIKCEARGNPQPTFNWTKDGKPFDLLSDPRIVASNNSGTFVIQNRGIITNFQGKYRCFASNVLGTAMSKEIELIVPSVPKFPKEKIEPLDVEHGDSVILHCNPPKGIPPLHIYWMNIETGGCIFFALVDLLFLLILYQLCMFVFGCHFYLFQLSMLMTQAHLTLRLLRVTNFIKERKPKLLIPPESAGSSSSVTVIKGGVLLLECIAEGLPTPHLSWVKVTGNLPKDEPETENFGKILKIDQVTAADEGTYQCTASNPMGRAKHEFHVHVEEPPRWIKEPEGGVYSVGTNLVLLCEAIGNPEPTIQWKLNGMPIDSRTFRGRISAREISLTNLQLQDSAVYQCEASNKHGTILANANVNVLNIAPLILTSDGENYATVVGYSAFLHCEIFASPAADVRWTKDDSIEPLSTLRYELNKNGTLEIKETKKEDSGSYACWAANSVGKRAITANLDIRDATKLVVTPKNPRVLKSHSILLKCQSEYDSHLKHSFKLSWRKNGDDLPVNSTEDGRIILDRDTLFISSVTLEDQGVYTCVASTSLDSVTAESQLIVLDIPDPPEDLQLSENQNRSVRLSWQAGASHNSPINESVIEFEENRWEPGRWQELTRAPGNDTTALLSLAPYMNYQFRVVSVNAVGRSQPSKPSLRYATPPAAPDKNPENIRVEASEPNEMVMKWEPLKPVERNGPGLEYKVSWRQRGVEADWNEEMVKKHSLTLRNTPTFVPYEIKVQAVNNLGFGPEPNVTIGYSGEDVPDAAPSGVSVDVVNSTLVKVFWFGIPRDRVRGHLRGYKVSWWKTKSMLDGKRHHPEKHFLTFVGDRNYGMIPGLEPFSEFRLTVLAYNAKGDGPESSPVVFETPEGVPEQPRFLRILNFDKDSVSLSWGLPKKANGHLTGYILQYQIINETHEIGPLNDVSVTNRSTLSWRLSGLSSSTKYKFYVKACTVKGCGKPVTEEGLTMAQGSKGIGKISEAVNPTQKFHPIEALEPGTEYTVRLVTKNWVDNNSIFEDVIETRGRAYAGIYDGISTQGWFIGLMCAIALLTLLLLTICFVRRNKGGKYSVKEKEDLHPDPEAQSIKDEIFGEYSDSDEKPLKGSLQSINGDIKATESADSLVDYGEGEHGMFNEDGSFIGAYSGSKEKGSVESTGSSTATFPLHA</sequence>
<evidence type="ECO:0000256" key="2">
    <source>
        <dbReference type="ARBA" id="ARBA00008588"/>
    </source>
</evidence>
<dbReference type="SMART" id="SM00408">
    <property type="entry name" value="IGc2"/>
    <property type="match status" value="5"/>
</dbReference>
<feature type="region of interest" description="Disordered" evidence="12">
    <location>
        <begin position="691"/>
        <end position="712"/>
    </location>
</feature>
<dbReference type="PANTHER" id="PTHR44170">
    <property type="entry name" value="PROTEIN SIDEKICK"/>
    <property type="match status" value="1"/>
</dbReference>
<keyword evidence="11" id="KW-0393">Immunoglobulin domain</keyword>
<feature type="transmembrane region" description="Helical" evidence="13">
    <location>
        <begin position="1080"/>
        <end position="1101"/>
    </location>
</feature>
<feature type="domain" description="Ig-like" evidence="14">
    <location>
        <begin position="233"/>
        <end position="324"/>
    </location>
</feature>
<dbReference type="GO" id="GO:0030424">
    <property type="term" value="C:axon"/>
    <property type="evidence" value="ECO:0007669"/>
    <property type="project" value="TreeGrafter"/>
</dbReference>
<evidence type="ECO:0000256" key="1">
    <source>
        <dbReference type="ARBA" id="ARBA00004251"/>
    </source>
</evidence>
<protein>
    <submittedName>
        <fullName evidence="16">NCHL1 protein</fullName>
    </submittedName>
</protein>
<dbReference type="InterPro" id="IPR003598">
    <property type="entry name" value="Ig_sub2"/>
</dbReference>
<dbReference type="Pfam" id="PF07679">
    <property type="entry name" value="I-set"/>
    <property type="match status" value="1"/>
</dbReference>
<feature type="domain" description="Fibronectin type-III" evidence="15">
    <location>
        <begin position="611"/>
        <end position="706"/>
    </location>
</feature>
<reference evidence="16 17" key="1">
    <citation type="submission" date="2019-09" db="EMBL/GenBank/DDBJ databases">
        <title>Bird 10,000 Genomes (B10K) Project - Family phase.</title>
        <authorList>
            <person name="Zhang G."/>
        </authorList>
    </citation>
    <scope>NUCLEOTIDE SEQUENCE [LARGE SCALE GENOMIC DNA]</scope>
    <source>
        <strain evidence="16">B10K-DU-001-32</strain>
        <tissue evidence="16">Muscle</tissue>
    </source>
</reference>
<keyword evidence="17" id="KW-1185">Reference proteome</keyword>
<dbReference type="InterPro" id="IPR007110">
    <property type="entry name" value="Ig-like_dom"/>
</dbReference>
<evidence type="ECO:0000256" key="12">
    <source>
        <dbReference type="SAM" id="MobiDB-lite"/>
    </source>
</evidence>
<dbReference type="FunFam" id="2.60.40.10:FF:000768">
    <property type="entry name" value="Neural cell adhesion molecule L1-like protein"/>
    <property type="match status" value="1"/>
</dbReference>
<evidence type="ECO:0000256" key="7">
    <source>
        <dbReference type="ARBA" id="ARBA00022989"/>
    </source>
</evidence>
<dbReference type="FunFam" id="2.60.40.10:FF:000742">
    <property type="entry name" value="neural cell adhesion molecule L1-like protein isoform X2"/>
    <property type="match status" value="1"/>
</dbReference>
<evidence type="ECO:0000313" key="17">
    <source>
        <dbReference type="Proteomes" id="UP000527232"/>
    </source>
</evidence>
<dbReference type="FunFam" id="2.60.40.10:FF:000418">
    <property type="entry name" value="Neural cell adhesion molecule L1-like protein"/>
    <property type="match status" value="1"/>
</dbReference>
<dbReference type="SMART" id="SM00060">
    <property type="entry name" value="FN3"/>
    <property type="match status" value="4"/>
</dbReference>
<evidence type="ECO:0000313" key="16">
    <source>
        <dbReference type="EMBL" id="NXH66232.1"/>
    </source>
</evidence>
<comment type="subcellular location">
    <subcellularLocation>
        <location evidence="1">Cell membrane</location>
        <topology evidence="1">Single-pass type I membrane protein</topology>
    </subcellularLocation>
</comment>
<evidence type="ECO:0000259" key="15">
    <source>
        <dbReference type="PROSITE" id="PS50853"/>
    </source>
</evidence>
<dbReference type="InterPro" id="IPR003599">
    <property type="entry name" value="Ig_sub"/>
</dbReference>
<evidence type="ECO:0000256" key="8">
    <source>
        <dbReference type="ARBA" id="ARBA00023136"/>
    </source>
</evidence>
<dbReference type="FunFam" id="2.60.40.10:FF:000367">
    <property type="entry name" value="Neural cell adhesion molecule L1-like protein"/>
    <property type="match status" value="1"/>
</dbReference>
<evidence type="ECO:0000256" key="4">
    <source>
        <dbReference type="ARBA" id="ARBA00022692"/>
    </source>
</evidence>
<dbReference type="Pfam" id="PF13882">
    <property type="entry name" value="Bravo_FIGEY"/>
    <property type="match status" value="1"/>
</dbReference>
<keyword evidence="4 13" id="KW-0812">Transmembrane</keyword>
<dbReference type="InterPro" id="IPR036116">
    <property type="entry name" value="FN3_sf"/>
</dbReference>
<comment type="similarity">
    <text evidence="2">Belongs to the immunoglobulin superfamily. L1/neurofascin/NgCAM family.</text>
</comment>
<dbReference type="InterPro" id="IPR013783">
    <property type="entry name" value="Ig-like_fold"/>
</dbReference>
<dbReference type="OrthoDB" id="6244967at2759"/>
<comment type="caution">
    <text evidence="16">The sequence shown here is derived from an EMBL/GenBank/DDBJ whole genome shotgun (WGS) entry which is preliminary data.</text>
</comment>
<keyword evidence="9" id="KW-1015">Disulfide bond</keyword>
<evidence type="ECO:0000256" key="13">
    <source>
        <dbReference type="SAM" id="Phobius"/>
    </source>
</evidence>
<keyword evidence="8 13" id="KW-0472">Membrane</keyword>
<dbReference type="FunFam" id="2.60.40.10:FF:000057">
    <property type="entry name" value="neural cell adhesion molecule L1"/>
    <property type="match status" value="1"/>
</dbReference>
<evidence type="ECO:0000256" key="11">
    <source>
        <dbReference type="ARBA" id="ARBA00023319"/>
    </source>
</evidence>
<dbReference type="InterPro" id="IPR036179">
    <property type="entry name" value="Ig-like_dom_sf"/>
</dbReference>
<dbReference type="FunFam" id="2.60.40.10:FF:000063">
    <property type="entry name" value="neural cell adhesion molecule L1"/>
    <property type="match status" value="1"/>
</dbReference>
<feature type="transmembrane region" description="Helical" evidence="13">
    <location>
        <begin position="167"/>
        <end position="191"/>
    </location>
</feature>
<dbReference type="PROSITE" id="PS50853">
    <property type="entry name" value="FN3"/>
    <property type="match status" value="4"/>
</dbReference>
<keyword evidence="6" id="KW-0130">Cell adhesion</keyword>
<keyword evidence="10" id="KW-0325">Glycoprotein</keyword>
<feature type="region of interest" description="Disordered" evidence="12">
    <location>
        <begin position="1186"/>
        <end position="1206"/>
    </location>
</feature>
<dbReference type="SMART" id="SM00409">
    <property type="entry name" value="IG"/>
    <property type="match status" value="5"/>
</dbReference>
<evidence type="ECO:0000256" key="9">
    <source>
        <dbReference type="ARBA" id="ARBA00023157"/>
    </source>
</evidence>
<evidence type="ECO:0000259" key="14">
    <source>
        <dbReference type="PROSITE" id="PS50835"/>
    </source>
</evidence>
<dbReference type="FunFam" id="2.60.40.10:FF:000535">
    <property type="entry name" value="neural cell adhesion molecule L1-like protein isoform X1"/>
    <property type="match status" value="1"/>
</dbReference>
<name>A0A7K9LTW6_OCETE</name>
<dbReference type="Pfam" id="PF00041">
    <property type="entry name" value="fn3"/>
    <property type="match status" value="4"/>
</dbReference>
<feature type="transmembrane region" description="Helical" evidence="13">
    <location>
        <begin position="203"/>
        <end position="222"/>
    </location>
</feature>
<keyword evidence="3" id="KW-1003">Cell membrane</keyword>
<evidence type="ECO:0000256" key="3">
    <source>
        <dbReference type="ARBA" id="ARBA00022475"/>
    </source>
</evidence>
<dbReference type="FunFam" id="2.60.40.10:FF:000005">
    <property type="entry name" value="Neuronal cell adhesion molecule"/>
    <property type="match status" value="1"/>
</dbReference>
<dbReference type="InterPro" id="IPR013098">
    <property type="entry name" value="Ig_I-set"/>
</dbReference>
<gene>
    <name evidence="16" type="primary">Chl1</name>
    <name evidence="16" type="ORF">HYDTET_R09188</name>
</gene>
<feature type="compositionally biased region" description="Polar residues" evidence="12">
    <location>
        <begin position="1192"/>
        <end position="1206"/>
    </location>
</feature>
<feature type="domain" description="Fibronectin type-III" evidence="15">
    <location>
        <begin position="809"/>
        <end position="911"/>
    </location>
</feature>
<dbReference type="SUPFAM" id="SSF48726">
    <property type="entry name" value="Immunoglobulin"/>
    <property type="match status" value="5"/>
</dbReference>
<feature type="domain" description="Fibronectin type-III" evidence="15">
    <location>
        <begin position="915"/>
        <end position="1012"/>
    </location>
</feature>
<dbReference type="GO" id="GO:0005886">
    <property type="term" value="C:plasma membrane"/>
    <property type="evidence" value="ECO:0007669"/>
    <property type="project" value="UniProtKB-SubCell"/>
</dbReference>
<dbReference type="Gene3D" id="2.60.40.10">
    <property type="entry name" value="Immunoglobulins"/>
    <property type="match status" value="9"/>
</dbReference>
<dbReference type="EMBL" id="VWZR01001061">
    <property type="protein sequence ID" value="NXH66232.1"/>
    <property type="molecule type" value="Genomic_DNA"/>
</dbReference>
<evidence type="ECO:0000256" key="10">
    <source>
        <dbReference type="ARBA" id="ARBA00023180"/>
    </source>
</evidence>
<feature type="domain" description="Ig-like" evidence="14">
    <location>
        <begin position="420"/>
        <end position="507"/>
    </location>
</feature>
<keyword evidence="5" id="KW-0677">Repeat</keyword>
<feature type="domain" description="Fibronectin type-III" evidence="15">
    <location>
        <begin position="711"/>
        <end position="804"/>
    </location>
</feature>
<feature type="domain" description="Ig-like" evidence="14">
    <location>
        <begin position="512"/>
        <end position="598"/>
    </location>
</feature>
<dbReference type="AlphaFoldDB" id="A0A7K9LTW6"/>
<dbReference type="SUPFAM" id="SSF49265">
    <property type="entry name" value="Fibronectin type III"/>
    <property type="match status" value="2"/>
</dbReference>
<accession>A0A7K9LTW6</accession>
<proteinExistence type="inferred from homology"/>
<dbReference type="Proteomes" id="UP000527232">
    <property type="component" value="Unassembled WGS sequence"/>
</dbReference>
<dbReference type="InterPro" id="IPR026966">
    <property type="entry name" value="Neurofascin/L1/NrCAM_C"/>
</dbReference>
<dbReference type="GO" id="GO:0007411">
    <property type="term" value="P:axon guidance"/>
    <property type="evidence" value="ECO:0007669"/>
    <property type="project" value="TreeGrafter"/>
</dbReference>
<organism evidence="16 17">
    <name type="scientific">Oceanodroma tethys</name>
    <name type="common">Wedge-rumped storm-petrel</name>
    <name type="synonym">Hydrobates tethys</name>
    <dbReference type="NCBI Taxonomy" id="79633"/>
    <lineage>
        <taxon>Eukaryota</taxon>
        <taxon>Metazoa</taxon>
        <taxon>Chordata</taxon>
        <taxon>Craniata</taxon>
        <taxon>Vertebrata</taxon>
        <taxon>Euteleostomi</taxon>
        <taxon>Archelosauria</taxon>
        <taxon>Archosauria</taxon>
        <taxon>Dinosauria</taxon>
        <taxon>Saurischia</taxon>
        <taxon>Theropoda</taxon>
        <taxon>Coelurosauria</taxon>
        <taxon>Aves</taxon>
        <taxon>Neognathae</taxon>
        <taxon>Neoaves</taxon>
        <taxon>Aequornithes</taxon>
        <taxon>Procellariiformes</taxon>
        <taxon>Hydrobatidae</taxon>
        <taxon>Oceanodroma</taxon>
    </lineage>
</organism>
<dbReference type="CDD" id="cd05731">
    <property type="entry name" value="Ig3_L1-CAM_like"/>
    <property type="match status" value="1"/>
</dbReference>
<dbReference type="PANTHER" id="PTHR44170:SF45">
    <property type="entry name" value="NEURAL CELL ADHESION MOLECULE L1-LIKE PROTEIN ISOFORM X1"/>
    <property type="match status" value="1"/>
</dbReference>
<dbReference type="InterPro" id="IPR003961">
    <property type="entry name" value="FN3_dom"/>
</dbReference>
<dbReference type="PROSITE" id="PS50835">
    <property type="entry name" value="IG_LIKE"/>
    <property type="match status" value="5"/>
</dbReference>
<evidence type="ECO:0000256" key="6">
    <source>
        <dbReference type="ARBA" id="ARBA00022889"/>
    </source>
</evidence>
<feature type="non-terminal residue" evidence="16">
    <location>
        <position position="1"/>
    </location>
</feature>
<dbReference type="GO" id="GO:0098632">
    <property type="term" value="F:cell-cell adhesion mediator activity"/>
    <property type="evidence" value="ECO:0007669"/>
    <property type="project" value="TreeGrafter"/>
</dbReference>
<feature type="non-terminal residue" evidence="16">
    <location>
        <position position="1206"/>
    </location>
</feature>
<feature type="domain" description="Ig-like" evidence="14">
    <location>
        <begin position="37"/>
        <end position="127"/>
    </location>
</feature>
<dbReference type="CDD" id="cd00063">
    <property type="entry name" value="FN3"/>
    <property type="match status" value="4"/>
</dbReference>